<accession>A0A0N4YU45</accession>
<sequence>MVTRRTAGTEMATINSRKRFVPHGRSNEYPLFIYFMCSVAYPDGSMDTFPVTFLPTCVKEVLREDHHQSKKFGEVPNNLLNL</sequence>
<evidence type="ECO:0000313" key="2">
    <source>
        <dbReference type="Proteomes" id="UP000271162"/>
    </source>
</evidence>
<dbReference type="EMBL" id="UYSL01025501">
    <property type="protein sequence ID" value="VDL84508.1"/>
    <property type="molecule type" value="Genomic_DNA"/>
</dbReference>
<gene>
    <name evidence="1" type="ORF">NBR_LOCUS20770</name>
</gene>
<reference evidence="3" key="1">
    <citation type="submission" date="2017-02" db="UniProtKB">
        <authorList>
            <consortium name="WormBaseParasite"/>
        </authorList>
    </citation>
    <scope>IDENTIFICATION</scope>
</reference>
<dbReference type="AlphaFoldDB" id="A0A0N4YU45"/>
<reference evidence="1 2" key="2">
    <citation type="submission" date="2018-11" db="EMBL/GenBank/DDBJ databases">
        <authorList>
            <consortium name="Pathogen Informatics"/>
        </authorList>
    </citation>
    <scope>NUCLEOTIDE SEQUENCE [LARGE SCALE GENOMIC DNA]</scope>
</reference>
<keyword evidence="2" id="KW-1185">Reference proteome</keyword>
<evidence type="ECO:0000313" key="1">
    <source>
        <dbReference type="EMBL" id="VDL84508.1"/>
    </source>
</evidence>
<protein>
    <submittedName>
        <fullName evidence="1 3">Uncharacterized protein</fullName>
    </submittedName>
</protein>
<evidence type="ECO:0000313" key="3">
    <source>
        <dbReference type="WBParaSite" id="NBR_0002076701-mRNA-1"/>
    </source>
</evidence>
<name>A0A0N4YU45_NIPBR</name>
<dbReference type="WBParaSite" id="NBR_0002076701-mRNA-1">
    <property type="protein sequence ID" value="NBR_0002076701-mRNA-1"/>
    <property type="gene ID" value="NBR_0002076701"/>
</dbReference>
<organism evidence="3">
    <name type="scientific">Nippostrongylus brasiliensis</name>
    <name type="common">Rat hookworm</name>
    <dbReference type="NCBI Taxonomy" id="27835"/>
    <lineage>
        <taxon>Eukaryota</taxon>
        <taxon>Metazoa</taxon>
        <taxon>Ecdysozoa</taxon>
        <taxon>Nematoda</taxon>
        <taxon>Chromadorea</taxon>
        <taxon>Rhabditida</taxon>
        <taxon>Rhabditina</taxon>
        <taxon>Rhabditomorpha</taxon>
        <taxon>Strongyloidea</taxon>
        <taxon>Heligmosomidae</taxon>
        <taxon>Nippostrongylus</taxon>
    </lineage>
</organism>
<proteinExistence type="predicted"/>
<dbReference type="Proteomes" id="UP000271162">
    <property type="component" value="Unassembled WGS sequence"/>
</dbReference>